<dbReference type="RefSeq" id="WP_283212672.1">
    <property type="nucleotide sequence ID" value="NZ_JASGBI010000001.1"/>
</dbReference>
<proteinExistence type="predicted"/>
<evidence type="ECO:0000313" key="3">
    <source>
        <dbReference type="Proteomes" id="UP001321580"/>
    </source>
</evidence>
<sequence length="255" mass="26932">MPTALRFTVAFAALLCAPAITHADRPGPTSVIRLPAVDAVFGTKLALSQLAPSANPKVLELAMAAMSCAQASGVGVDARRLAVIDYSRPSLVPRLWVFDMAAGKLLYEEVVAHGQGSGDNFATRFSNDDGSHQSSLGLFVTADTYTGRNGYSLRMKGLEPGVNDAAMARAIVMHGAPYVDPQRGKAMGRLGRSWGCPAVRSTVARPMIDLLKGGQFVFSYYPDQAWLARSALLNCPAAHRGALARTTPARGISSG</sequence>
<accession>A0ABT6XGI4</accession>
<protein>
    <submittedName>
        <fullName evidence="2">Murein L,D-transpeptidase catalytic domain family protein</fullName>
    </submittedName>
</protein>
<dbReference type="PANTHER" id="PTHR38477">
    <property type="entry name" value="HYPOTHETICAL EXPORTED PROTEIN"/>
    <property type="match status" value="1"/>
</dbReference>
<name>A0ABT6XGI4_9GAMM</name>
<organism evidence="2 3">
    <name type="scientific">Lysobacter stagni</name>
    <dbReference type="NCBI Taxonomy" id="3045172"/>
    <lineage>
        <taxon>Bacteria</taxon>
        <taxon>Pseudomonadati</taxon>
        <taxon>Pseudomonadota</taxon>
        <taxon>Gammaproteobacteria</taxon>
        <taxon>Lysobacterales</taxon>
        <taxon>Lysobacteraceae</taxon>
        <taxon>Lysobacter</taxon>
    </lineage>
</organism>
<keyword evidence="1" id="KW-0732">Signal</keyword>
<evidence type="ECO:0000256" key="1">
    <source>
        <dbReference type="SAM" id="SignalP"/>
    </source>
</evidence>
<gene>
    <name evidence="2" type="ORF">QLQ15_10150</name>
</gene>
<dbReference type="PANTHER" id="PTHR38477:SF1">
    <property type="entry name" value="MUREIN L,D-TRANSPEPTIDASE CATALYTIC DOMAIN FAMILY PROTEIN"/>
    <property type="match status" value="1"/>
</dbReference>
<dbReference type="Pfam" id="PF13645">
    <property type="entry name" value="YkuD_2"/>
    <property type="match status" value="1"/>
</dbReference>
<comment type="caution">
    <text evidence="2">The sequence shown here is derived from an EMBL/GenBank/DDBJ whole genome shotgun (WGS) entry which is preliminary data.</text>
</comment>
<feature type="signal peptide" evidence="1">
    <location>
        <begin position="1"/>
        <end position="23"/>
    </location>
</feature>
<evidence type="ECO:0000313" key="2">
    <source>
        <dbReference type="EMBL" id="MDI9239272.1"/>
    </source>
</evidence>
<dbReference type="Proteomes" id="UP001321580">
    <property type="component" value="Unassembled WGS sequence"/>
</dbReference>
<dbReference type="InterPro" id="IPR032676">
    <property type="entry name" value="YkuD_2"/>
</dbReference>
<reference evidence="2 3" key="1">
    <citation type="submission" date="2023-05" db="EMBL/GenBank/DDBJ databases">
        <title>Lysobacter sp. strain LF1 Genome sequencing and assembly.</title>
        <authorList>
            <person name="Jung Y."/>
        </authorList>
    </citation>
    <scope>NUCLEOTIDE SEQUENCE [LARGE SCALE GENOMIC DNA]</scope>
    <source>
        <strain evidence="2 3">LF1</strain>
    </source>
</reference>
<keyword evidence="3" id="KW-1185">Reference proteome</keyword>
<dbReference type="EMBL" id="JASGBI010000001">
    <property type="protein sequence ID" value="MDI9239272.1"/>
    <property type="molecule type" value="Genomic_DNA"/>
</dbReference>
<feature type="chain" id="PRO_5047452735" evidence="1">
    <location>
        <begin position="24"/>
        <end position="255"/>
    </location>
</feature>